<evidence type="ECO:0000313" key="4">
    <source>
        <dbReference type="Proteomes" id="UP000605148"/>
    </source>
</evidence>
<reference evidence="3" key="1">
    <citation type="journal article" date="2014" name="Int. J. Syst. Evol. Microbiol.">
        <title>Complete genome sequence of Corynebacterium casei LMG S-19264T (=DSM 44701T), isolated from a smear-ripened cheese.</title>
        <authorList>
            <consortium name="US DOE Joint Genome Institute (JGI-PGF)"/>
            <person name="Walter F."/>
            <person name="Albersmeier A."/>
            <person name="Kalinowski J."/>
            <person name="Ruckert C."/>
        </authorList>
    </citation>
    <scope>NUCLEOTIDE SEQUENCE</scope>
    <source>
        <strain evidence="3">CGMCC 1.12426</strain>
    </source>
</reference>
<dbReference type="OrthoDB" id="5421182at2"/>
<evidence type="ECO:0000259" key="2">
    <source>
        <dbReference type="Pfam" id="PF00497"/>
    </source>
</evidence>
<accession>A0A916TE11</accession>
<comment type="caution">
    <text evidence="3">The sequence shown here is derived from an EMBL/GenBank/DDBJ whole genome shotgun (WGS) entry which is preliminary data.</text>
</comment>
<protein>
    <submittedName>
        <fullName evidence="3">ABC transporter substrate-binding protein</fullName>
    </submittedName>
</protein>
<keyword evidence="4" id="KW-1185">Reference proteome</keyword>
<dbReference type="PANTHER" id="PTHR35936">
    <property type="entry name" value="MEMBRANE-BOUND LYTIC MUREIN TRANSGLYCOSYLASE F"/>
    <property type="match status" value="1"/>
</dbReference>
<dbReference type="Proteomes" id="UP000605148">
    <property type="component" value="Unassembled WGS sequence"/>
</dbReference>
<dbReference type="EMBL" id="BMFA01000003">
    <property type="protein sequence ID" value="GGB41438.1"/>
    <property type="molecule type" value="Genomic_DNA"/>
</dbReference>
<evidence type="ECO:0000313" key="3">
    <source>
        <dbReference type="EMBL" id="GGB41438.1"/>
    </source>
</evidence>
<dbReference type="SUPFAM" id="SSF53850">
    <property type="entry name" value="Periplasmic binding protein-like II"/>
    <property type="match status" value="1"/>
</dbReference>
<sequence>MPSGIPSPMPTIFSNLLVSVLLAGVVAKGATGPVRADDRPLVFAADEWCPVNCTPGSEKPGFMVEIARAILEPKGYSVRYETINWARALLYTRQGHYDGVFGALREDAPDFVFPRQPMGQTRVGLFKRADSPWRYVDETSLDGRSVGLILDYAYGEDLETLLEKRTIPSYQGGDAPLDINLRKLAAGRIDLVIEDVNIFWNKAEDMELRDQFELAHVFSEEDIFLALSPAKPHSAHLAEVLSTGLDQLRASGEIDEIMTRYGLDDWK</sequence>
<dbReference type="Pfam" id="PF00497">
    <property type="entry name" value="SBP_bac_3"/>
    <property type="match status" value="1"/>
</dbReference>
<name>A0A916TE11_9HYPH</name>
<organism evidence="3 4">
    <name type="scientific">Roseibium aquae</name>
    <dbReference type="NCBI Taxonomy" id="1323746"/>
    <lineage>
        <taxon>Bacteria</taxon>
        <taxon>Pseudomonadati</taxon>
        <taxon>Pseudomonadota</taxon>
        <taxon>Alphaproteobacteria</taxon>
        <taxon>Hyphomicrobiales</taxon>
        <taxon>Stappiaceae</taxon>
        <taxon>Roseibium</taxon>
    </lineage>
</organism>
<keyword evidence="1" id="KW-0732">Signal</keyword>
<evidence type="ECO:0000256" key="1">
    <source>
        <dbReference type="ARBA" id="ARBA00022729"/>
    </source>
</evidence>
<proteinExistence type="predicted"/>
<dbReference type="Gene3D" id="3.40.190.10">
    <property type="entry name" value="Periplasmic binding protein-like II"/>
    <property type="match status" value="2"/>
</dbReference>
<dbReference type="InterPro" id="IPR001638">
    <property type="entry name" value="Solute-binding_3/MltF_N"/>
</dbReference>
<feature type="domain" description="Solute-binding protein family 3/N-terminal" evidence="2">
    <location>
        <begin position="47"/>
        <end position="262"/>
    </location>
</feature>
<gene>
    <name evidence="3" type="ORF">GCM10011316_11730</name>
</gene>
<dbReference type="AlphaFoldDB" id="A0A916TE11"/>
<reference evidence="3" key="2">
    <citation type="submission" date="2020-09" db="EMBL/GenBank/DDBJ databases">
        <authorList>
            <person name="Sun Q."/>
            <person name="Zhou Y."/>
        </authorList>
    </citation>
    <scope>NUCLEOTIDE SEQUENCE</scope>
    <source>
        <strain evidence="3">CGMCC 1.12426</strain>
    </source>
</reference>
<dbReference type="PANTHER" id="PTHR35936:SF25">
    <property type="entry name" value="ABC TRANSPORTER SUBSTRATE-BINDING PROTEIN"/>
    <property type="match status" value="1"/>
</dbReference>